<dbReference type="EMBL" id="CABWMC010000001">
    <property type="protein sequence ID" value="VXB00620.1"/>
    <property type="molecule type" value="Genomic_DNA"/>
</dbReference>
<protein>
    <submittedName>
        <fullName evidence="1">Uncharacterized protein</fullName>
    </submittedName>
</protein>
<gene>
    <name evidence="1" type="ORF">BACI71_10197</name>
</gene>
<accession>A0A653M6Z6</accession>
<dbReference type="OMA" id="KMNTFFG"/>
<dbReference type="Proteomes" id="UP000437562">
    <property type="component" value="Unassembled WGS sequence"/>
</dbReference>
<accession>A0A2A7Z7B5</accession>
<organism evidence="1 2">
    <name type="scientific">Bacillus mycoides</name>
    <dbReference type="NCBI Taxonomy" id="1405"/>
    <lineage>
        <taxon>Bacteria</taxon>
        <taxon>Bacillati</taxon>
        <taxon>Bacillota</taxon>
        <taxon>Bacilli</taxon>
        <taxon>Bacillales</taxon>
        <taxon>Bacillaceae</taxon>
        <taxon>Bacillus</taxon>
        <taxon>Bacillus cereus group</taxon>
    </lineage>
</organism>
<reference evidence="1 2" key="1">
    <citation type="submission" date="2019-10" db="EMBL/GenBank/DDBJ databases">
        <authorList>
            <person name="Karimi E."/>
        </authorList>
    </citation>
    <scope>NUCLEOTIDE SEQUENCE [LARGE SCALE GENOMIC DNA]</scope>
    <source>
        <strain evidence="1">Bacillus sp. 71</strain>
    </source>
</reference>
<sequence>MYQSFKDNPMKYILNLYEKMNTFFGIQGSYTAQFLLYGMLFLILVTFSLLY</sequence>
<name>A0A2A7Z7B5_BACMY</name>
<proteinExistence type="predicted"/>
<evidence type="ECO:0000313" key="1">
    <source>
        <dbReference type="EMBL" id="VXB00620.1"/>
    </source>
</evidence>
<dbReference type="AlphaFoldDB" id="A0A2A7Z7B5"/>
<evidence type="ECO:0000313" key="2">
    <source>
        <dbReference type="Proteomes" id="UP000437562"/>
    </source>
</evidence>